<gene>
    <name evidence="8" type="ORF">BW247_03300</name>
</gene>
<dbReference type="AlphaFoldDB" id="A0A1P8UEM5"/>
<dbReference type="GO" id="GO:0008360">
    <property type="term" value="P:regulation of cell shape"/>
    <property type="evidence" value="ECO:0007669"/>
    <property type="project" value="UniProtKB-KW"/>
</dbReference>
<dbReference type="Gene3D" id="2.40.440.10">
    <property type="entry name" value="L,D-transpeptidase catalytic domain-like"/>
    <property type="match status" value="1"/>
</dbReference>
<dbReference type="GO" id="GO:0004180">
    <property type="term" value="F:carboxypeptidase activity"/>
    <property type="evidence" value="ECO:0007669"/>
    <property type="project" value="UniProtKB-ARBA"/>
</dbReference>
<feature type="domain" description="L,D-TPase catalytic" evidence="7">
    <location>
        <begin position="122"/>
        <end position="258"/>
    </location>
</feature>
<evidence type="ECO:0000256" key="1">
    <source>
        <dbReference type="ARBA" id="ARBA00004752"/>
    </source>
</evidence>
<dbReference type="Pfam" id="PF03734">
    <property type="entry name" value="YkuD"/>
    <property type="match status" value="1"/>
</dbReference>
<dbReference type="EMBL" id="CP019434">
    <property type="protein sequence ID" value="APZ42238.1"/>
    <property type="molecule type" value="Genomic_DNA"/>
</dbReference>
<dbReference type="InterPro" id="IPR005490">
    <property type="entry name" value="LD_TPept_cat_dom"/>
</dbReference>
<protein>
    <recommendedName>
        <fullName evidence="7">L,D-TPase catalytic domain-containing protein</fullName>
    </recommendedName>
</protein>
<dbReference type="GO" id="GO:0071555">
    <property type="term" value="P:cell wall organization"/>
    <property type="evidence" value="ECO:0007669"/>
    <property type="project" value="UniProtKB-KW"/>
</dbReference>
<keyword evidence="5" id="KW-0573">Peptidoglycan synthesis</keyword>
<reference evidence="8 9" key="1">
    <citation type="submission" date="2017-01" db="EMBL/GenBank/DDBJ databases">
        <title>Draft sequence of Acidihalobacter ferrooxidans strain DSM 14175 (strain V8).</title>
        <authorList>
            <person name="Khaleque H.N."/>
            <person name="Ramsay J.P."/>
            <person name="Murphy R.J.T."/>
            <person name="Kaksonen A.H."/>
            <person name="Boxall N.J."/>
            <person name="Watkin E.L.J."/>
        </authorList>
    </citation>
    <scope>NUCLEOTIDE SEQUENCE [LARGE SCALE GENOMIC DNA]</scope>
    <source>
        <strain evidence="8 9">V8</strain>
    </source>
</reference>
<dbReference type="GO" id="GO:0009252">
    <property type="term" value="P:peptidoglycan biosynthetic process"/>
    <property type="evidence" value="ECO:0007669"/>
    <property type="project" value="UniProtKB-UniPathway"/>
</dbReference>
<keyword evidence="4" id="KW-0133">Cell shape</keyword>
<dbReference type="KEGG" id="afy:BW247_03300"/>
<sequence length="277" mass="31713">MTGAEIRKRLVALHYLPFHLIGRSCRDKHVVYHYRWAFKIPPVLRRLVSQYAWTDPYNPWVLGALYQFEATHGLAIRSGREGILGLPKPVVRALRQARRPDPQRWTWVLVSQRPQPETVRLFVAGRGWVLHSPCNTGVLNSTPIGTWPIYARARHTRMTGQFPIPVSARFVRLYDHAVRADIAVKPLSFHRYHQAWVWYQPYDDPDVQWVNYFFAGRAVHFFPRAAYGFPQSAGCVELPRAAARHAFALLHIGVPVSVIADLPKGLLGMSPDSGRRV</sequence>
<keyword evidence="9" id="KW-1185">Reference proteome</keyword>
<evidence type="ECO:0000256" key="4">
    <source>
        <dbReference type="ARBA" id="ARBA00022960"/>
    </source>
</evidence>
<evidence type="ECO:0000313" key="9">
    <source>
        <dbReference type="Proteomes" id="UP000243807"/>
    </source>
</evidence>
<comment type="pathway">
    <text evidence="1">Cell wall biogenesis; peptidoglycan biosynthesis.</text>
</comment>
<dbReference type="InterPro" id="IPR038063">
    <property type="entry name" value="Transpep_catalytic_dom"/>
</dbReference>
<dbReference type="UniPathway" id="UPA00219"/>
<evidence type="ECO:0000256" key="5">
    <source>
        <dbReference type="ARBA" id="ARBA00022984"/>
    </source>
</evidence>
<dbReference type="CDD" id="cd16913">
    <property type="entry name" value="YkuD_like"/>
    <property type="match status" value="1"/>
</dbReference>
<dbReference type="GO" id="GO:0016740">
    <property type="term" value="F:transferase activity"/>
    <property type="evidence" value="ECO:0007669"/>
    <property type="project" value="UniProtKB-KW"/>
</dbReference>
<comment type="similarity">
    <text evidence="2">Belongs to the YkuD family.</text>
</comment>
<evidence type="ECO:0000313" key="8">
    <source>
        <dbReference type="EMBL" id="APZ42238.1"/>
    </source>
</evidence>
<dbReference type="STRING" id="1765967.BW247_03300"/>
<keyword evidence="6" id="KW-0961">Cell wall biogenesis/degradation</keyword>
<evidence type="ECO:0000256" key="3">
    <source>
        <dbReference type="ARBA" id="ARBA00022679"/>
    </source>
</evidence>
<keyword evidence="3" id="KW-0808">Transferase</keyword>
<evidence type="ECO:0000256" key="2">
    <source>
        <dbReference type="ARBA" id="ARBA00005992"/>
    </source>
</evidence>
<evidence type="ECO:0000259" key="7">
    <source>
        <dbReference type="Pfam" id="PF03734"/>
    </source>
</evidence>
<evidence type="ECO:0000256" key="6">
    <source>
        <dbReference type="ARBA" id="ARBA00023316"/>
    </source>
</evidence>
<proteinExistence type="inferred from homology"/>
<name>A0A1P8UEM5_9GAMM</name>
<organism evidence="8 9">
    <name type="scientific">Acidihalobacter ferrooxydans</name>
    <dbReference type="NCBI Taxonomy" id="1765967"/>
    <lineage>
        <taxon>Bacteria</taxon>
        <taxon>Pseudomonadati</taxon>
        <taxon>Pseudomonadota</taxon>
        <taxon>Gammaproteobacteria</taxon>
        <taxon>Chromatiales</taxon>
        <taxon>Ectothiorhodospiraceae</taxon>
        <taxon>Acidihalobacter</taxon>
    </lineage>
</organism>
<dbReference type="SUPFAM" id="SSF141523">
    <property type="entry name" value="L,D-transpeptidase catalytic domain-like"/>
    <property type="match status" value="1"/>
</dbReference>
<dbReference type="Proteomes" id="UP000243807">
    <property type="component" value="Chromosome"/>
</dbReference>
<accession>A0A1P8UEM5</accession>